<dbReference type="GeneID" id="71993234"/>
<name>A0A9Q8PK21_PASFU</name>
<evidence type="ECO:0008006" key="3">
    <source>
        <dbReference type="Google" id="ProtNLM"/>
    </source>
</evidence>
<gene>
    <name evidence="1" type="ORF">CLAFUR5_13356</name>
</gene>
<reference evidence="1" key="1">
    <citation type="submission" date="2021-12" db="EMBL/GenBank/DDBJ databases">
        <authorList>
            <person name="Zaccaron A."/>
            <person name="Stergiopoulos I."/>
        </authorList>
    </citation>
    <scope>NUCLEOTIDE SEQUENCE</scope>
    <source>
        <strain evidence="1">Race5_Kim</strain>
    </source>
</reference>
<dbReference type="AlphaFoldDB" id="A0A9Q8PK21"/>
<proteinExistence type="predicted"/>
<dbReference type="InterPro" id="IPR011333">
    <property type="entry name" value="SKP1/BTB/POZ_sf"/>
</dbReference>
<accession>A0A9Q8PK21</accession>
<dbReference type="Gene3D" id="3.30.710.10">
    <property type="entry name" value="Potassium Channel Kv1.1, Chain A"/>
    <property type="match status" value="1"/>
</dbReference>
<dbReference type="RefSeq" id="XP_047768218.1">
    <property type="nucleotide sequence ID" value="XM_047912504.1"/>
</dbReference>
<evidence type="ECO:0000313" key="2">
    <source>
        <dbReference type="Proteomes" id="UP000756132"/>
    </source>
</evidence>
<dbReference type="EMBL" id="CP090173">
    <property type="protein sequence ID" value="UJO23852.1"/>
    <property type="molecule type" value="Genomic_DNA"/>
</dbReference>
<keyword evidence="2" id="KW-1185">Reference proteome</keyword>
<sequence>MSAVLILPSGKGAFLLVLLPMPDLNDPEPGYYPSAHDYVKMLQSERVTISVGKDDDMESFSVPKALLIARCPWFAPCFDKKAGYIEAQQNATRLEECPPPSPTAFKILLYWVFMNRLLEAASDAAVHDPGQTIITDWLEAYSLVTYLLLPHLQNAIMVKLCSIVLDKTTPTEHTVNDRDIELALGSGLDVLKYFVLDAVYINLTQESGHHLRIEELLPVWGKDSEVFVGALSGLCGETAGEATDCCGADGGECRDDGELAVDGVYQGNLVKSGA</sequence>
<organism evidence="1 2">
    <name type="scientific">Passalora fulva</name>
    <name type="common">Tomato leaf mold</name>
    <name type="synonym">Cladosporium fulvum</name>
    <dbReference type="NCBI Taxonomy" id="5499"/>
    <lineage>
        <taxon>Eukaryota</taxon>
        <taxon>Fungi</taxon>
        <taxon>Dikarya</taxon>
        <taxon>Ascomycota</taxon>
        <taxon>Pezizomycotina</taxon>
        <taxon>Dothideomycetes</taxon>
        <taxon>Dothideomycetidae</taxon>
        <taxon>Mycosphaerellales</taxon>
        <taxon>Mycosphaerellaceae</taxon>
        <taxon>Fulvia</taxon>
    </lineage>
</organism>
<dbReference type="Proteomes" id="UP000756132">
    <property type="component" value="Chromosome 11"/>
</dbReference>
<dbReference type="OrthoDB" id="1022638at2759"/>
<dbReference type="KEGG" id="ffu:CLAFUR5_13356"/>
<evidence type="ECO:0000313" key="1">
    <source>
        <dbReference type="EMBL" id="UJO23852.1"/>
    </source>
</evidence>
<protein>
    <recommendedName>
        <fullName evidence="3">BTB domain-containing protein</fullName>
    </recommendedName>
</protein>
<reference evidence="1" key="2">
    <citation type="journal article" date="2022" name="Microb. Genom.">
        <title>A chromosome-scale genome assembly of the tomato pathogen Cladosporium fulvum reveals a compartmentalized genome architecture and the presence of a dispensable chromosome.</title>
        <authorList>
            <person name="Zaccaron A.Z."/>
            <person name="Chen L.H."/>
            <person name="Samaras A."/>
            <person name="Stergiopoulos I."/>
        </authorList>
    </citation>
    <scope>NUCLEOTIDE SEQUENCE</scope>
    <source>
        <strain evidence="1">Race5_Kim</strain>
    </source>
</reference>